<proteinExistence type="predicted"/>
<dbReference type="EMBL" id="JAFLRJ010000143">
    <property type="protein sequence ID" value="MBO0513219.1"/>
    <property type="molecule type" value="Genomic_DNA"/>
</dbReference>
<dbReference type="InterPro" id="IPR017520">
    <property type="entry name" value="CHP03086"/>
</dbReference>
<evidence type="ECO:0000313" key="2">
    <source>
        <dbReference type="EMBL" id="MBO0513219.1"/>
    </source>
</evidence>
<dbReference type="SUPFAM" id="SSF109854">
    <property type="entry name" value="DinB/YfiT-like putative metalloenzymes"/>
    <property type="match status" value="1"/>
</dbReference>
<feature type="domain" description="Mycothiol-dependent maleylpyruvate isomerase metal-binding" evidence="1">
    <location>
        <begin position="9"/>
        <end position="134"/>
    </location>
</feature>
<dbReference type="Pfam" id="PF11716">
    <property type="entry name" value="MDMPI_N"/>
    <property type="match status" value="1"/>
</dbReference>
<evidence type="ECO:0000313" key="3">
    <source>
        <dbReference type="Proteomes" id="UP000664167"/>
    </source>
</evidence>
<evidence type="ECO:0000259" key="1">
    <source>
        <dbReference type="Pfam" id="PF11716"/>
    </source>
</evidence>
<name>A0A939F7Q5_9ACTN</name>
<dbReference type="InterPro" id="IPR024344">
    <property type="entry name" value="MDMPI_metal-binding"/>
</dbReference>
<dbReference type="RefSeq" id="WP_206962647.1">
    <property type="nucleotide sequence ID" value="NZ_BAAAJJ010000016.1"/>
</dbReference>
<keyword evidence="3" id="KW-1185">Reference proteome</keyword>
<dbReference type="NCBIfam" id="TIGR03086">
    <property type="entry name" value="TIGR03086 family metal-binding protein"/>
    <property type="match status" value="1"/>
</dbReference>
<dbReference type="GO" id="GO:0046872">
    <property type="term" value="F:metal ion binding"/>
    <property type="evidence" value="ECO:0007669"/>
    <property type="project" value="InterPro"/>
</dbReference>
<reference evidence="2" key="1">
    <citation type="submission" date="2021-03" db="EMBL/GenBank/DDBJ databases">
        <title>Streptomyces poriferae sp. nov., a novel marine sponge-derived Actinobacteria species with anti-MRSA activity.</title>
        <authorList>
            <person name="Sandoval-Powers M."/>
            <person name="Kralova S."/>
            <person name="Nguyen G.-S."/>
            <person name="Fawwal D."/>
            <person name="Degnes K."/>
            <person name="Klinkenberg G."/>
            <person name="Sletta H."/>
            <person name="Wentzel A."/>
            <person name="Liles M.R."/>
        </authorList>
    </citation>
    <scope>NUCLEOTIDE SEQUENCE</scope>
    <source>
        <strain evidence="2">DSM 41794</strain>
    </source>
</reference>
<gene>
    <name evidence="2" type="ORF">J0695_15625</name>
</gene>
<dbReference type="AlphaFoldDB" id="A0A939F7Q5"/>
<dbReference type="Gene3D" id="1.20.120.450">
    <property type="entry name" value="dinb family like domain"/>
    <property type="match status" value="1"/>
</dbReference>
<dbReference type="NCBIfam" id="TIGR03083">
    <property type="entry name" value="maleylpyruvate isomerase family mycothiol-dependent enzyme"/>
    <property type="match status" value="1"/>
</dbReference>
<protein>
    <submittedName>
        <fullName evidence="2">TIGR03086 family protein</fullName>
    </submittedName>
</protein>
<organism evidence="2 3">
    <name type="scientific">Streptomyces beijiangensis</name>
    <dbReference type="NCBI Taxonomy" id="163361"/>
    <lineage>
        <taxon>Bacteria</taxon>
        <taxon>Bacillati</taxon>
        <taxon>Actinomycetota</taxon>
        <taxon>Actinomycetes</taxon>
        <taxon>Kitasatosporales</taxon>
        <taxon>Streptomycetaceae</taxon>
        <taxon>Streptomyces</taxon>
    </lineage>
</organism>
<accession>A0A939F7Q5</accession>
<dbReference type="InterPro" id="IPR017517">
    <property type="entry name" value="Maleyloyr_isom"/>
</dbReference>
<sequence>MELSAVMSRASQAAVDVVRGTDPGQFQGRTPCPEMDVRALVNHLIFWTGDRGHAAGLKLPVPGPPDGVADDHDFTGVPGWCEAYAARSAATAAVWSDDRAWTGETGMTGGGLMPAPFIGGIVLGEWLLHGWDLAVATGQKLNIDDETAAVLFHDVAGKADMARQYGMYGPEVQVAPDAPLLDRALGLAGRDPQWRP</sequence>
<dbReference type="InterPro" id="IPR034660">
    <property type="entry name" value="DinB/YfiT-like"/>
</dbReference>
<dbReference type="Proteomes" id="UP000664167">
    <property type="component" value="Unassembled WGS sequence"/>
</dbReference>
<comment type="caution">
    <text evidence="2">The sequence shown here is derived from an EMBL/GenBank/DDBJ whole genome shotgun (WGS) entry which is preliminary data.</text>
</comment>